<evidence type="ECO:0000256" key="1">
    <source>
        <dbReference type="SAM" id="MobiDB-lite"/>
    </source>
</evidence>
<evidence type="ECO:0000259" key="2">
    <source>
        <dbReference type="PROSITE" id="PS50994"/>
    </source>
</evidence>
<sequence length="535" mass="62563">MVKYIFNGKKFSILCTDIVLPFYFYIQPHTWKPIWKNNRFAIPFNTKQQLNSKCERWRLKLQQYKFMIRYIKGKHNTVADYLSRSPLDNASYDEDDYIPIKSQSKQTENSMITAITASVVTRAQAKQQPHDKRNDDSMIDQSCDEEQPKRNVDSSIDRSCGSEDQQQPANVIDDRIMPFTYEQLKELQHQDEETNYMILHINNFNGYFLEDDMLMNKSSPPVPFNYVKSCIPCLQNNQLRQKPPGALQPIKPPEGVWQLLTMDFHGPITPTSRNGNKYIIALTDVLSKFVIAKAVRNYTTITAAHFIIEEVILKYGTPKCILTDNGTHFTASMMTELFKTLGVTHLYSTPYHPMTNGQVECYNATMDSKIATLSNENRTNWDEQLPYITFNCNTSIHTTTGIIPFELMYGRLLVLQFDHQQPIVTLSQDPEHVKKLKKYLSSLTEHAKINILQQQKKYKQRYDRYRTNPVYKISDLVLIQALNRRNKFDIRYEEPYRIIQKLGPKTYIVKHIKNSILTRQLTIDVIRPLYECRNM</sequence>
<evidence type="ECO:0000313" key="3">
    <source>
        <dbReference type="EMBL" id="CAF0956101.1"/>
    </source>
</evidence>
<dbReference type="InterPro" id="IPR001584">
    <property type="entry name" value="Integrase_cat-core"/>
</dbReference>
<dbReference type="InterPro" id="IPR050951">
    <property type="entry name" value="Retrovirus_Pol_polyprotein"/>
</dbReference>
<feature type="region of interest" description="Disordered" evidence="1">
    <location>
        <begin position="122"/>
        <end position="167"/>
    </location>
</feature>
<protein>
    <recommendedName>
        <fullName evidence="2">Integrase catalytic domain-containing protein</fullName>
    </recommendedName>
</protein>
<evidence type="ECO:0000313" key="4">
    <source>
        <dbReference type="Proteomes" id="UP000663882"/>
    </source>
</evidence>
<dbReference type="PROSITE" id="PS50994">
    <property type="entry name" value="INTEGRASE"/>
    <property type="match status" value="1"/>
</dbReference>
<dbReference type="EMBL" id="CAJNOO010000482">
    <property type="protein sequence ID" value="CAF0956101.1"/>
    <property type="molecule type" value="Genomic_DNA"/>
</dbReference>
<reference evidence="3" key="1">
    <citation type="submission" date="2021-02" db="EMBL/GenBank/DDBJ databases">
        <authorList>
            <person name="Nowell W R."/>
        </authorList>
    </citation>
    <scope>NUCLEOTIDE SEQUENCE</scope>
</reference>
<dbReference type="InterPro" id="IPR036397">
    <property type="entry name" value="RNaseH_sf"/>
</dbReference>
<accession>A0A814DMJ1</accession>
<dbReference type="SUPFAM" id="SSF53098">
    <property type="entry name" value="Ribonuclease H-like"/>
    <property type="match status" value="1"/>
</dbReference>
<comment type="caution">
    <text evidence="3">The sequence shown here is derived from an EMBL/GenBank/DDBJ whole genome shotgun (WGS) entry which is preliminary data.</text>
</comment>
<proteinExistence type="predicted"/>
<dbReference type="Gene3D" id="3.30.420.10">
    <property type="entry name" value="Ribonuclease H-like superfamily/Ribonuclease H"/>
    <property type="match status" value="1"/>
</dbReference>
<dbReference type="GO" id="GO:0015074">
    <property type="term" value="P:DNA integration"/>
    <property type="evidence" value="ECO:0007669"/>
    <property type="project" value="InterPro"/>
</dbReference>
<gene>
    <name evidence="3" type="ORF">RFH988_LOCUS11893</name>
</gene>
<dbReference type="AlphaFoldDB" id="A0A814DMJ1"/>
<dbReference type="OrthoDB" id="441971at2759"/>
<feature type="domain" description="Integrase catalytic" evidence="2">
    <location>
        <begin position="248"/>
        <end position="412"/>
    </location>
</feature>
<dbReference type="Proteomes" id="UP000663882">
    <property type="component" value="Unassembled WGS sequence"/>
</dbReference>
<dbReference type="PANTHER" id="PTHR37984:SF15">
    <property type="entry name" value="INTEGRASE CATALYTIC DOMAIN-CONTAINING PROTEIN"/>
    <property type="match status" value="1"/>
</dbReference>
<dbReference type="PANTHER" id="PTHR37984">
    <property type="entry name" value="PROTEIN CBG26694"/>
    <property type="match status" value="1"/>
</dbReference>
<dbReference type="Pfam" id="PF00665">
    <property type="entry name" value="rve"/>
    <property type="match status" value="1"/>
</dbReference>
<organism evidence="3 4">
    <name type="scientific">Rotaria sordida</name>
    <dbReference type="NCBI Taxonomy" id="392033"/>
    <lineage>
        <taxon>Eukaryota</taxon>
        <taxon>Metazoa</taxon>
        <taxon>Spiralia</taxon>
        <taxon>Gnathifera</taxon>
        <taxon>Rotifera</taxon>
        <taxon>Eurotatoria</taxon>
        <taxon>Bdelloidea</taxon>
        <taxon>Philodinida</taxon>
        <taxon>Philodinidae</taxon>
        <taxon>Rotaria</taxon>
    </lineage>
</organism>
<name>A0A814DMJ1_9BILA</name>
<dbReference type="FunFam" id="3.30.420.10:FF:000032">
    <property type="entry name" value="Retrovirus-related Pol polyprotein from transposon 297-like Protein"/>
    <property type="match status" value="1"/>
</dbReference>
<feature type="compositionally biased region" description="Basic and acidic residues" evidence="1">
    <location>
        <begin position="146"/>
        <end position="156"/>
    </location>
</feature>
<dbReference type="InterPro" id="IPR012337">
    <property type="entry name" value="RNaseH-like_sf"/>
</dbReference>
<dbReference type="GO" id="GO:0003676">
    <property type="term" value="F:nucleic acid binding"/>
    <property type="evidence" value="ECO:0007669"/>
    <property type="project" value="InterPro"/>
</dbReference>